<comment type="caution">
    <text evidence="3">The sequence shown here is derived from an EMBL/GenBank/DDBJ whole genome shotgun (WGS) entry which is preliminary data.</text>
</comment>
<dbReference type="Gene3D" id="2.40.30.170">
    <property type="match status" value="1"/>
</dbReference>
<sequence>MRRLASLITALLITLGSPLLQADQSGPEPRRIQGIGYIEPANEIRRVAFKHPGILGEYKVELGQQVKAGDILALQKNAEEQLAVTVAEAQLAVAKADLEKVMAGINPYEIEAKKNAQKVSALDAEYARRKLERIDRLQNSKFASEDERDLAETSAKLKQADSLRLLSETRYLTNYVRDVDKQAALAQVAVAEARLKAAQQSFAETFLVAPIDGTVLENILRVGESTFSTSSPEPVLLLGDLSKLRVRAEVDENYALLLRAGQKAILFGRGLGDKEIPARVSLVKQIMGKKTVFAKTATERKDIDVIQVFIDPESPLHAPVGLEVNVKIELN</sequence>
<reference evidence="3 4" key="1">
    <citation type="submission" date="2016-03" db="EMBL/GenBank/DDBJ databases">
        <authorList>
            <person name="Heylen K."/>
            <person name="De Vos P."/>
            <person name="Vekeman B."/>
        </authorList>
    </citation>
    <scope>NUCLEOTIDE SEQUENCE [LARGE SCALE GENOMIC DNA]</scope>
    <source>
        <strain evidence="3 4">R-49807</strain>
    </source>
</reference>
<dbReference type="Gene3D" id="2.40.50.100">
    <property type="match status" value="1"/>
</dbReference>
<dbReference type="InterPro" id="IPR050465">
    <property type="entry name" value="UPF0194_transport"/>
</dbReference>
<keyword evidence="4" id="KW-1185">Reference proteome</keyword>
<comment type="subcellular location">
    <subcellularLocation>
        <location evidence="1">Cell envelope</location>
    </subcellularLocation>
</comment>
<dbReference type="Gene3D" id="1.10.287.470">
    <property type="entry name" value="Helix hairpin bin"/>
    <property type="match status" value="1"/>
</dbReference>
<dbReference type="AlphaFoldDB" id="A0A291ILK3"/>
<protein>
    <submittedName>
        <fullName evidence="3">Uncharacterized protein</fullName>
    </submittedName>
</protein>
<dbReference type="PANTHER" id="PTHR32347">
    <property type="entry name" value="EFFLUX SYSTEM COMPONENT YKNX-RELATED"/>
    <property type="match status" value="1"/>
</dbReference>
<dbReference type="GO" id="GO:0030313">
    <property type="term" value="C:cell envelope"/>
    <property type="evidence" value="ECO:0007669"/>
    <property type="project" value="UniProtKB-SubCell"/>
</dbReference>
<name>A0A291ILK3_9GAMM</name>
<evidence type="ECO:0000313" key="3">
    <source>
        <dbReference type="EMBL" id="OAI21445.1"/>
    </source>
</evidence>
<keyword evidence="2" id="KW-0175">Coiled coil</keyword>
<dbReference type="SUPFAM" id="SSF111369">
    <property type="entry name" value="HlyD-like secretion proteins"/>
    <property type="match status" value="1"/>
</dbReference>
<evidence type="ECO:0000313" key="4">
    <source>
        <dbReference type="Proteomes" id="UP000077734"/>
    </source>
</evidence>
<evidence type="ECO:0000256" key="1">
    <source>
        <dbReference type="ARBA" id="ARBA00004196"/>
    </source>
</evidence>
<gene>
    <name evidence="3" type="ORF">A1356_21070</name>
</gene>
<accession>A0A291ILK3</accession>
<organism evidence="3 4">
    <name type="scientific">Methylomonas koyamae</name>
    <dbReference type="NCBI Taxonomy" id="702114"/>
    <lineage>
        <taxon>Bacteria</taxon>
        <taxon>Pseudomonadati</taxon>
        <taxon>Pseudomonadota</taxon>
        <taxon>Gammaproteobacteria</taxon>
        <taxon>Methylococcales</taxon>
        <taxon>Methylococcaceae</taxon>
        <taxon>Methylomonas</taxon>
    </lineage>
</organism>
<dbReference type="EMBL" id="LUUL01000141">
    <property type="protein sequence ID" value="OAI21445.1"/>
    <property type="molecule type" value="Genomic_DNA"/>
</dbReference>
<evidence type="ECO:0000256" key="2">
    <source>
        <dbReference type="ARBA" id="ARBA00023054"/>
    </source>
</evidence>
<dbReference type="Proteomes" id="UP000077734">
    <property type="component" value="Unassembled WGS sequence"/>
</dbReference>
<dbReference type="KEGG" id="mko:MKLM6_3012"/>
<proteinExistence type="predicted"/>